<keyword evidence="1" id="KW-1133">Transmembrane helix</keyword>
<organism evidence="2 3">
    <name type="scientific">Pseudoxanthomonas helianthi</name>
    <dbReference type="NCBI Taxonomy" id="1453541"/>
    <lineage>
        <taxon>Bacteria</taxon>
        <taxon>Pseudomonadati</taxon>
        <taxon>Pseudomonadota</taxon>
        <taxon>Gammaproteobacteria</taxon>
        <taxon>Lysobacterales</taxon>
        <taxon>Lysobacteraceae</taxon>
        <taxon>Pseudoxanthomonas</taxon>
    </lineage>
</organism>
<name>A0A940X081_9GAMM</name>
<dbReference type="PANTHER" id="PTHR34219:SF9">
    <property type="entry name" value="IRON-REGULATED INNER MEMBRANE PROTEIN"/>
    <property type="match status" value="1"/>
</dbReference>
<feature type="transmembrane region" description="Helical" evidence="1">
    <location>
        <begin position="144"/>
        <end position="169"/>
    </location>
</feature>
<dbReference type="EMBL" id="JAGKTC010000001">
    <property type="protein sequence ID" value="MBP3983720.1"/>
    <property type="molecule type" value="Genomic_DNA"/>
</dbReference>
<protein>
    <submittedName>
        <fullName evidence="2">PepSY domain-containing protein</fullName>
    </submittedName>
</protein>
<proteinExistence type="predicted"/>
<keyword evidence="3" id="KW-1185">Reference proteome</keyword>
<dbReference type="PANTHER" id="PTHR34219">
    <property type="entry name" value="IRON-REGULATED INNER MEMBRANE PROTEIN-RELATED"/>
    <property type="match status" value="1"/>
</dbReference>
<feature type="transmembrane region" description="Helical" evidence="1">
    <location>
        <begin position="416"/>
        <end position="432"/>
    </location>
</feature>
<sequence>MKAATLRRFLALHTWVGLFAGMALFIAFYAGAITVFSHEISDWNRTGAAAQVAEDPIGRSQQLLDRLLKEHPEAAESVYLVLPGEHGPQPSAYWYELATDTSHRFTFDEDEDKPLHESLFGQSFVEFIYDLHFTAGLPKPFGTYLFGVVCVLYGLALVSGVVIYAPGFFKDLFALRLGKNLKRLWQDAHNAIGILSLPFHVIFAWSGAVLTIGLLLMLPFQSLVYDGKLMQLVETDFYGAPQVPPAHAPGPTLPVRELLERGKRAMPELQVEGVSLTHVGDANARATLYGVVEQRQLNQLAAVAMKAGTGEVINAFAPRTMTPGMLMLRGLQALHYGNFGRDAVKWLYFVLGLAGAFLFYSGNLLWIESRRKRRQPEQPRRTRVMAALTLGVCLGCVAGVSALFVFGALFPQAKAAPAYFAVFFACLLWAGLRQPARAGHELLWLCALLTAAIPLAGWWGMGEHLFAAFAEGHWHRFFIDAIALVMALAYARMAQATLRRGRQGDSNSVWALR</sequence>
<comment type="caution">
    <text evidence="2">The sequence shown here is derived from an EMBL/GenBank/DDBJ whole genome shotgun (WGS) entry which is preliminary data.</text>
</comment>
<dbReference type="AlphaFoldDB" id="A0A940X081"/>
<dbReference type="InterPro" id="IPR005625">
    <property type="entry name" value="PepSY-ass_TM"/>
</dbReference>
<dbReference type="Pfam" id="PF03929">
    <property type="entry name" value="PepSY_TM"/>
    <property type="match status" value="1"/>
</dbReference>
<feature type="transmembrane region" description="Helical" evidence="1">
    <location>
        <begin position="346"/>
        <end position="366"/>
    </location>
</feature>
<feature type="transmembrane region" description="Helical" evidence="1">
    <location>
        <begin position="473"/>
        <end position="491"/>
    </location>
</feature>
<reference evidence="2" key="1">
    <citation type="journal article" date="2016" name="Int. J. Syst. Evol. Microbiol.">
        <title>Pseudoxanthomonas helianthi sp. nov., isolated from roots of Jerusalem artichoke (Helianthus tuberosus).</title>
        <authorList>
            <person name="Kittiwongwattana C."/>
            <person name="Thawai C."/>
        </authorList>
    </citation>
    <scope>NUCLEOTIDE SEQUENCE</scope>
    <source>
        <strain evidence="2">110414</strain>
    </source>
</reference>
<feature type="transmembrane region" description="Helical" evidence="1">
    <location>
        <begin position="387"/>
        <end position="410"/>
    </location>
</feature>
<evidence type="ECO:0000256" key="1">
    <source>
        <dbReference type="SAM" id="Phobius"/>
    </source>
</evidence>
<keyword evidence="1" id="KW-0472">Membrane</keyword>
<evidence type="ECO:0000313" key="3">
    <source>
        <dbReference type="Proteomes" id="UP000673447"/>
    </source>
</evidence>
<dbReference type="Proteomes" id="UP000673447">
    <property type="component" value="Unassembled WGS sequence"/>
</dbReference>
<keyword evidence="1" id="KW-0812">Transmembrane</keyword>
<feature type="transmembrane region" description="Helical" evidence="1">
    <location>
        <begin position="12"/>
        <end position="36"/>
    </location>
</feature>
<feature type="transmembrane region" description="Helical" evidence="1">
    <location>
        <begin position="442"/>
        <end position="461"/>
    </location>
</feature>
<gene>
    <name evidence="2" type="ORF">J5837_04705</name>
</gene>
<feature type="transmembrane region" description="Helical" evidence="1">
    <location>
        <begin position="190"/>
        <end position="220"/>
    </location>
</feature>
<evidence type="ECO:0000313" key="2">
    <source>
        <dbReference type="EMBL" id="MBP3983720.1"/>
    </source>
</evidence>
<reference evidence="2" key="2">
    <citation type="submission" date="2021-03" db="EMBL/GenBank/DDBJ databases">
        <authorList>
            <person name="Cao W."/>
        </authorList>
    </citation>
    <scope>NUCLEOTIDE SEQUENCE</scope>
    <source>
        <strain evidence="2">110414</strain>
    </source>
</reference>
<accession>A0A940X081</accession>
<dbReference type="RefSeq" id="WP_210535547.1">
    <property type="nucleotide sequence ID" value="NZ_JAGKTC010000001.1"/>
</dbReference>